<dbReference type="Gene3D" id="3.40.140.20">
    <property type="match status" value="1"/>
</dbReference>
<dbReference type="InterPro" id="IPR024051">
    <property type="entry name" value="AICAR_Tfase_dup_dom_sf"/>
</dbReference>
<dbReference type="AlphaFoldDB" id="A0A1C7MRH1"/>
<evidence type="ECO:0000313" key="1">
    <source>
        <dbReference type="EMBL" id="OBZ79463.1"/>
    </source>
</evidence>
<proteinExistence type="predicted"/>
<name>A0A1C7MRH1_GRIFR</name>
<dbReference type="EMBL" id="LUGG01000001">
    <property type="protein sequence ID" value="OBZ79463.1"/>
    <property type="molecule type" value="Genomic_DNA"/>
</dbReference>
<dbReference type="GO" id="GO:0006139">
    <property type="term" value="P:nucleobase-containing compound metabolic process"/>
    <property type="evidence" value="ECO:0007669"/>
    <property type="project" value="UniProtKB-ARBA"/>
</dbReference>
<dbReference type="STRING" id="5627.A0A1C7MRH1"/>
<gene>
    <name evidence="1" type="ORF">A0H81_00076</name>
</gene>
<reference evidence="1 2" key="1">
    <citation type="submission" date="2016-03" db="EMBL/GenBank/DDBJ databases">
        <title>Whole genome sequencing of Grifola frondosa 9006-11.</title>
        <authorList>
            <person name="Min B."/>
            <person name="Park H."/>
            <person name="Kim J.-G."/>
            <person name="Cho H."/>
            <person name="Oh Y.-L."/>
            <person name="Kong W.-S."/>
            <person name="Choi I.-G."/>
        </authorList>
    </citation>
    <scope>NUCLEOTIDE SEQUENCE [LARGE SCALE GENOMIC DNA]</scope>
    <source>
        <strain evidence="1 2">9006-11</strain>
    </source>
</reference>
<dbReference type="GO" id="GO:0003824">
    <property type="term" value="F:catalytic activity"/>
    <property type="evidence" value="ECO:0007669"/>
    <property type="project" value="InterPro"/>
</dbReference>
<protein>
    <submittedName>
        <fullName evidence="1">Uncharacterized protein</fullName>
    </submittedName>
</protein>
<dbReference type="InterPro" id="IPR016193">
    <property type="entry name" value="Cytidine_deaminase-like"/>
</dbReference>
<keyword evidence="2" id="KW-1185">Reference proteome</keyword>
<sequence length="227" mass="25617">MRAYEAPTACYHSGTSSRSLRRDLATARIISREVSSHLGTLLKRFDVLCYVLQIDLLYTSAAIETRQIYGIHMQQKRNDAKFFESIVTKNKELLTQVQTDLNMATLALQYTQSHSVVAVIRIAYLSGSMGVLIRSDIWRTDEMWHNSNMPVQLVQKCALSPFPFLRFRHIRDGIPTPTTTQIIPNYLAGLPLNLGPPYFPPPARKHLVPLIAHCRPHAPAPLLALLS</sequence>
<evidence type="ECO:0000313" key="2">
    <source>
        <dbReference type="Proteomes" id="UP000092993"/>
    </source>
</evidence>
<comment type="caution">
    <text evidence="1">The sequence shown here is derived from an EMBL/GenBank/DDBJ whole genome shotgun (WGS) entry which is preliminary data.</text>
</comment>
<dbReference type="OrthoDB" id="3318746at2759"/>
<accession>A0A1C7MRH1</accession>
<dbReference type="Proteomes" id="UP000092993">
    <property type="component" value="Unassembled WGS sequence"/>
</dbReference>
<organism evidence="1 2">
    <name type="scientific">Grifola frondosa</name>
    <name type="common">Maitake</name>
    <name type="synonym">Polyporus frondosus</name>
    <dbReference type="NCBI Taxonomy" id="5627"/>
    <lineage>
        <taxon>Eukaryota</taxon>
        <taxon>Fungi</taxon>
        <taxon>Dikarya</taxon>
        <taxon>Basidiomycota</taxon>
        <taxon>Agaricomycotina</taxon>
        <taxon>Agaricomycetes</taxon>
        <taxon>Polyporales</taxon>
        <taxon>Grifolaceae</taxon>
        <taxon>Grifola</taxon>
    </lineage>
</organism>
<dbReference type="SUPFAM" id="SSF53927">
    <property type="entry name" value="Cytidine deaminase-like"/>
    <property type="match status" value="1"/>
</dbReference>